<sequence>MMKDFVLACQDNEDISNLKKEVESFSTCFPMPGFDPTNLSSNLNPSE</sequence>
<accession>A0A9N9DNA5</accession>
<dbReference type="Proteomes" id="UP000789375">
    <property type="component" value="Unassembled WGS sequence"/>
</dbReference>
<name>A0A9N9DNA5_FUNMO</name>
<reference evidence="1" key="1">
    <citation type="submission" date="2021-06" db="EMBL/GenBank/DDBJ databases">
        <authorList>
            <person name="Kallberg Y."/>
            <person name="Tangrot J."/>
            <person name="Rosling A."/>
        </authorList>
    </citation>
    <scope>NUCLEOTIDE SEQUENCE</scope>
    <source>
        <strain evidence="1">87-6 pot B 2015</strain>
    </source>
</reference>
<evidence type="ECO:0000313" key="1">
    <source>
        <dbReference type="EMBL" id="CAG8646969.1"/>
    </source>
</evidence>
<keyword evidence="2" id="KW-1185">Reference proteome</keyword>
<dbReference type="EMBL" id="CAJVPP010004275">
    <property type="protein sequence ID" value="CAG8646969.1"/>
    <property type="molecule type" value="Genomic_DNA"/>
</dbReference>
<protein>
    <submittedName>
        <fullName evidence="1">13021_t:CDS:1</fullName>
    </submittedName>
</protein>
<organism evidence="1 2">
    <name type="scientific">Funneliformis mosseae</name>
    <name type="common">Endomycorrhizal fungus</name>
    <name type="synonym">Glomus mosseae</name>
    <dbReference type="NCBI Taxonomy" id="27381"/>
    <lineage>
        <taxon>Eukaryota</taxon>
        <taxon>Fungi</taxon>
        <taxon>Fungi incertae sedis</taxon>
        <taxon>Mucoromycota</taxon>
        <taxon>Glomeromycotina</taxon>
        <taxon>Glomeromycetes</taxon>
        <taxon>Glomerales</taxon>
        <taxon>Glomeraceae</taxon>
        <taxon>Funneliformis</taxon>
    </lineage>
</organism>
<evidence type="ECO:0000313" key="2">
    <source>
        <dbReference type="Proteomes" id="UP000789375"/>
    </source>
</evidence>
<gene>
    <name evidence="1" type="ORF">FMOSSE_LOCUS11280</name>
</gene>
<proteinExistence type="predicted"/>
<dbReference type="AlphaFoldDB" id="A0A9N9DNA5"/>
<comment type="caution">
    <text evidence="1">The sequence shown here is derived from an EMBL/GenBank/DDBJ whole genome shotgun (WGS) entry which is preliminary data.</text>
</comment>